<dbReference type="InterPro" id="IPR032466">
    <property type="entry name" value="Metal_Hydrolase"/>
</dbReference>
<evidence type="ECO:0000256" key="2">
    <source>
        <dbReference type="PROSITE-ProRule" id="PRU00104"/>
    </source>
</evidence>
<dbReference type="SMART" id="SM00119">
    <property type="entry name" value="HECTc"/>
    <property type="match status" value="1"/>
</dbReference>
<dbReference type="SUPFAM" id="SSF51556">
    <property type="entry name" value="Metallo-dependent hydrolases"/>
    <property type="match status" value="1"/>
</dbReference>
<dbReference type="PANTHER" id="PTHR32027">
    <property type="entry name" value="CYTOSINE DEAMINASE"/>
    <property type="match status" value="1"/>
</dbReference>
<dbReference type="PANTHER" id="PTHR32027:SF0">
    <property type="entry name" value="CYTOSINE DEAMINASE"/>
    <property type="match status" value="1"/>
</dbReference>
<evidence type="ECO:0000259" key="4">
    <source>
        <dbReference type="PROSITE" id="PS50237"/>
    </source>
</evidence>
<dbReference type="InterPro" id="IPR035983">
    <property type="entry name" value="Hect_E3_ubiquitin_ligase"/>
</dbReference>
<sequence length="1678" mass="186413">MAGAYLAAMGIDLDAEMAKVQFGRDAAAAQSAASPVKNSVARIMAARLPGRPISDLWDLLISDGRVASIEAHDPRGPRLSHLPGVLDASGCLLAPSLCHAHIHLDKCFLLQDPKFADLEIEQGDFAEALALTQKAKARFEEDDLLRRGRQLIEESIQYGVTAMRAFVEVDADVGFKCLDAGLRLKQEFETRCDVQICVFAQLPLFSGPDAGETIRHLMSEAVVRNGVDVVGSTPYVESKQKSMQRNVEWIASLALEHGKFLDLHMDYHLDRAKEPFVWEALETLKMKRWVEEKGRMITLGHCTRLTHFNDGEWSRLREAIGDLSVSFVGLPTSDLFMMRSDENVRGTLNVPKLIQEHKLQAAISVNNVGNAFTPQGSCDPLAIASLGIGVYQTGTRTGAEILYGCVSNRAKAAIGLAAAGIEVAEGDPADFVLLDSAGPEWRCRKRLAEVVYDPPAVRKTRVFFSSRPTPHILLHALPMPSWGSKQHSRSASHPFPSLFSSKRKNGPTLNPDCSSPEEDKYLALNGYDNSPTWKGPGPKVQEDVRTCMTCDSKVKYPAGLRTFRCSACLMINDLVPVRKETSTGKPYDPAPLSVPRTRLIVDRCLVSYLHTKLETQARSSQESSSSTEHNGGAERGRPGDTRPPPISIRRRANSGSKPMIAVSPPTNAEDRNGGPPRRPAVNGGPPLPPPPTLGLREYLPSQPTLVPKPTQRPRTSGGPPPKRLPPPPGQLRLHHSPVRRGPGSPRDPLAVVGPRPPERAPPLTPAEAAEKRRQDVIKSIFRPLQDYLIDSFGTFETLNSGFLIGRQRPQPRTRSEGAVPKLPIDSRPISRITPGADFLTESDPKMLMLGDIGENGAWWAGHAEHDPPKQQLPVRGKSVGDAKELVSHRSPLINWDELRHWYDLVLQAGVSWKQKLDEMPDLDFPESLYQEADDEIREARMLVQRTLLKVSELTLKRPHRPLRNLEDARFLLIILENPLLHGNSIGGGAKPRRASLRPPPENRPRQGSNPNKFPPHVPPSPGKPPVDASGSSSSREQGQHAGVIKRIFGLLANMDNDCHRYVTTWFSRFSEDHFRRTVDLVGRFVTYRLTRQQGRKRSNSGNPTAGLIPEFDSHGATSAQLHAALGLLGSSSKPKDDGKDTPYSDDWQLKAAAKVMALLFAANNTYHNRKTEPFIHTAHASTVHSAGLAAKERARAHGQLLPTSDFYNTLLDYHDLVADFEAWESRRARFSFCQYPFFLSIGAKIRIMEHDARRQMENKAREAFFDSILSNKNLEQFFNLKVRRECLVDDSLRRISEVVGAGSEDIKKGLRVQFMGEEGVDAGGLRKEWFLLLVRELFDPMHAMFVYDEESHFCYFNPYSFEKSDQFFLVGAVLGLALYNSTILDVALPPFAFKKLLSSAPTKNGVVPASRNTIHYTLEDLAEFRPSLAKGLRQLLEFDGDVESTFCRDFVAEVEYCGAVRQEPLCPNGANIPVTNANRQEFVDLYVRYLLDTAVARQFDPFRRGFFTVCGGNALSLFRSEEIELLVRGSDEPLDVASLRLVASYDGWKDPPSPTSQQANGAPTNGHHSSPSLSKRKPAPILPPQSCPPITWFWDFFSSQPPVSQRRILSFITGSDRIPAVGATNLVIKIVYAGEDCDRFPVARTCFNALLLYRYRSREKLERMLWRAVVESEGFGLK</sequence>
<dbReference type="Proteomes" id="UP001363622">
    <property type="component" value="Unassembled WGS sequence"/>
</dbReference>
<evidence type="ECO:0000256" key="3">
    <source>
        <dbReference type="SAM" id="MobiDB-lite"/>
    </source>
</evidence>
<organism evidence="5 6">
    <name type="scientific">Phyllosticta citriasiana</name>
    <dbReference type="NCBI Taxonomy" id="595635"/>
    <lineage>
        <taxon>Eukaryota</taxon>
        <taxon>Fungi</taxon>
        <taxon>Dikarya</taxon>
        <taxon>Ascomycota</taxon>
        <taxon>Pezizomycotina</taxon>
        <taxon>Dothideomycetes</taxon>
        <taxon>Dothideomycetes incertae sedis</taxon>
        <taxon>Botryosphaeriales</taxon>
        <taxon>Phyllostictaceae</taxon>
        <taxon>Phyllosticta</taxon>
    </lineage>
</organism>
<protein>
    <recommendedName>
        <fullName evidence="4">HECT domain-containing protein</fullName>
    </recommendedName>
</protein>
<feature type="region of interest" description="Disordered" evidence="3">
    <location>
        <begin position="806"/>
        <end position="827"/>
    </location>
</feature>
<dbReference type="SUPFAM" id="SSF56204">
    <property type="entry name" value="Hect, E3 ligase catalytic domain"/>
    <property type="match status" value="1"/>
</dbReference>
<feature type="region of interest" description="Disordered" evidence="3">
    <location>
        <begin position="484"/>
        <end position="515"/>
    </location>
</feature>
<dbReference type="PROSITE" id="PS50237">
    <property type="entry name" value="HECT"/>
    <property type="match status" value="1"/>
</dbReference>
<comment type="caution">
    <text evidence="5">The sequence shown here is derived from an EMBL/GenBank/DDBJ whole genome shotgun (WGS) entry which is preliminary data.</text>
</comment>
<evidence type="ECO:0000256" key="1">
    <source>
        <dbReference type="ARBA" id="ARBA00022786"/>
    </source>
</evidence>
<evidence type="ECO:0000313" key="6">
    <source>
        <dbReference type="Proteomes" id="UP001363622"/>
    </source>
</evidence>
<dbReference type="EMBL" id="JBBPHU010000002">
    <property type="protein sequence ID" value="KAK7522462.1"/>
    <property type="molecule type" value="Genomic_DNA"/>
</dbReference>
<accession>A0ABR1KWB7</accession>
<dbReference type="Pfam" id="PF00632">
    <property type="entry name" value="HECT"/>
    <property type="match status" value="1"/>
</dbReference>
<keyword evidence="1 2" id="KW-0833">Ubl conjugation pathway</keyword>
<reference evidence="5 6" key="1">
    <citation type="submission" date="2024-04" db="EMBL/GenBank/DDBJ databases">
        <title>Phyllosticta paracitricarpa is synonymous to the EU quarantine fungus P. citricarpa based on phylogenomic analyses.</title>
        <authorList>
            <consortium name="Lawrence Berkeley National Laboratory"/>
            <person name="Van Ingen-Buijs V.A."/>
            <person name="Van Westerhoven A.C."/>
            <person name="Haridas S."/>
            <person name="Skiadas P."/>
            <person name="Martin F."/>
            <person name="Groenewald J.Z."/>
            <person name="Crous P.W."/>
            <person name="Seidl M.F."/>
        </authorList>
    </citation>
    <scope>NUCLEOTIDE SEQUENCE [LARGE SCALE GENOMIC DNA]</scope>
    <source>
        <strain evidence="5 6">CBS 123371</strain>
    </source>
</reference>
<feature type="region of interest" description="Disordered" evidence="3">
    <location>
        <begin position="1550"/>
        <end position="1580"/>
    </location>
</feature>
<dbReference type="Gene3D" id="3.20.20.140">
    <property type="entry name" value="Metal-dependent hydrolases"/>
    <property type="match status" value="1"/>
</dbReference>
<feature type="compositionally biased region" description="Pro residues" evidence="3">
    <location>
        <begin position="1012"/>
        <end position="1024"/>
    </location>
</feature>
<feature type="compositionally biased region" description="Pro residues" evidence="3">
    <location>
        <begin position="718"/>
        <end position="729"/>
    </location>
</feature>
<dbReference type="InterPro" id="IPR000569">
    <property type="entry name" value="HECT_dom"/>
</dbReference>
<keyword evidence="6" id="KW-1185">Reference proteome</keyword>
<proteinExistence type="predicted"/>
<dbReference type="Gene3D" id="3.90.1750.10">
    <property type="entry name" value="Hect, E3 ligase catalytic domains"/>
    <property type="match status" value="1"/>
</dbReference>
<name>A0ABR1KWB7_9PEZI</name>
<dbReference type="InterPro" id="IPR052349">
    <property type="entry name" value="Metallo-hydrolase_Enzymes"/>
</dbReference>
<evidence type="ECO:0000313" key="5">
    <source>
        <dbReference type="EMBL" id="KAK7522462.1"/>
    </source>
</evidence>
<feature type="domain" description="HECT" evidence="4">
    <location>
        <begin position="1302"/>
        <end position="1678"/>
    </location>
</feature>
<dbReference type="Gene3D" id="3.30.2410.10">
    <property type="entry name" value="Hect, E3 ligase catalytic domain"/>
    <property type="match status" value="1"/>
</dbReference>
<feature type="compositionally biased region" description="Polar residues" evidence="3">
    <location>
        <begin position="1555"/>
        <end position="1573"/>
    </location>
</feature>
<feature type="compositionally biased region" description="Basic and acidic residues" evidence="3">
    <location>
        <begin position="631"/>
        <end position="640"/>
    </location>
</feature>
<dbReference type="CDD" id="cd00078">
    <property type="entry name" value="HECTc"/>
    <property type="match status" value="1"/>
</dbReference>
<gene>
    <name evidence="5" type="ORF">IWZ03DRAFT_412584</name>
</gene>
<dbReference type="Gene3D" id="3.30.2160.10">
    <property type="entry name" value="Hect, E3 ligase catalytic domain"/>
    <property type="match status" value="1"/>
</dbReference>
<feature type="active site" description="Glycyl thioester intermediate" evidence="2">
    <location>
        <position position="1646"/>
    </location>
</feature>
<feature type="region of interest" description="Disordered" evidence="3">
    <location>
        <begin position="984"/>
        <end position="1039"/>
    </location>
</feature>
<feature type="region of interest" description="Disordered" evidence="3">
    <location>
        <begin position="614"/>
        <end position="769"/>
    </location>
</feature>